<comment type="catalytic activity">
    <reaction evidence="11">
        <text>O-phospho-L-tyrosyl-[protein] + H2O = L-tyrosyl-[protein] + phosphate</text>
        <dbReference type="Rhea" id="RHEA:10684"/>
        <dbReference type="Rhea" id="RHEA-COMP:10136"/>
        <dbReference type="Rhea" id="RHEA-COMP:20101"/>
        <dbReference type="ChEBI" id="CHEBI:15377"/>
        <dbReference type="ChEBI" id="CHEBI:43474"/>
        <dbReference type="ChEBI" id="CHEBI:46858"/>
        <dbReference type="ChEBI" id="CHEBI:61978"/>
        <dbReference type="EC" id="3.1.3.48"/>
    </reaction>
</comment>
<keyword evidence="6" id="KW-0378">Hydrolase</keyword>
<evidence type="ECO:0000256" key="5">
    <source>
        <dbReference type="ARBA" id="ARBA00022737"/>
    </source>
</evidence>
<evidence type="ECO:0000313" key="17">
    <source>
        <dbReference type="EMBL" id="CAG9092122.1"/>
    </source>
</evidence>
<feature type="region of interest" description="Disordered" evidence="12">
    <location>
        <begin position="791"/>
        <end position="811"/>
    </location>
</feature>
<evidence type="ECO:0000256" key="9">
    <source>
        <dbReference type="ARBA" id="ARBA00023136"/>
    </source>
</evidence>
<feature type="domain" description="Fibronectin type-III" evidence="15">
    <location>
        <begin position="500"/>
        <end position="589"/>
    </location>
</feature>
<dbReference type="PRINTS" id="PR00700">
    <property type="entry name" value="PRTYPHPHTASE"/>
</dbReference>
<evidence type="ECO:0000259" key="15">
    <source>
        <dbReference type="PROSITE" id="PS50853"/>
    </source>
</evidence>
<dbReference type="InterPro" id="IPR016130">
    <property type="entry name" value="Tyr_Pase_AS"/>
</dbReference>
<dbReference type="Proteomes" id="UP000653454">
    <property type="component" value="Unassembled WGS sequence"/>
</dbReference>
<dbReference type="SUPFAM" id="SSF49265">
    <property type="entry name" value="Fibronectin type III"/>
    <property type="match status" value="5"/>
</dbReference>
<dbReference type="GO" id="GO:0048666">
    <property type="term" value="P:neuron development"/>
    <property type="evidence" value="ECO:0007669"/>
    <property type="project" value="UniProtKB-ARBA"/>
</dbReference>
<keyword evidence="5" id="KW-0677">Repeat</keyword>
<reference evidence="17" key="1">
    <citation type="submission" date="2020-11" db="EMBL/GenBank/DDBJ databases">
        <authorList>
            <person name="Whiteford S."/>
        </authorList>
    </citation>
    <scope>NUCLEOTIDE SEQUENCE</scope>
</reference>
<dbReference type="InterPro" id="IPR013783">
    <property type="entry name" value="Ig-like_fold"/>
</dbReference>
<dbReference type="FunFam" id="3.90.190.10:FF:000009">
    <property type="entry name" value="Receptor-type tyrosine-protein phosphatase beta"/>
    <property type="match status" value="1"/>
</dbReference>
<evidence type="ECO:0000259" key="13">
    <source>
        <dbReference type="PROSITE" id="PS50055"/>
    </source>
</evidence>
<feature type="domain" description="Tyrosine-protein phosphatase" evidence="13">
    <location>
        <begin position="2386"/>
        <end position="2644"/>
    </location>
</feature>
<gene>
    <name evidence="17" type="ORF">PLXY2_LOCUS1054</name>
</gene>
<evidence type="ECO:0000256" key="1">
    <source>
        <dbReference type="ARBA" id="ARBA00004479"/>
    </source>
</evidence>
<feature type="region of interest" description="Disordered" evidence="12">
    <location>
        <begin position="2653"/>
        <end position="2675"/>
    </location>
</feature>
<evidence type="ECO:0000256" key="6">
    <source>
        <dbReference type="ARBA" id="ARBA00022801"/>
    </source>
</evidence>
<dbReference type="EC" id="3.1.3.48" evidence="2"/>
<evidence type="ECO:0000256" key="8">
    <source>
        <dbReference type="ARBA" id="ARBA00022989"/>
    </source>
</evidence>
<dbReference type="InterPro" id="IPR000477">
    <property type="entry name" value="RT_dom"/>
</dbReference>
<dbReference type="PROSITE" id="PS50056">
    <property type="entry name" value="TYR_PHOSPHATASE_2"/>
    <property type="match status" value="1"/>
</dbReference>
<feature type="domain" description="Reverse transcriptase" evidence="16">
    <location>
        <begin position="1290"/>
        <end position="1561"/>
    </location>
</feature>
<dbReference type="InterPro" id="IPR036116">
    <property type="entry name" value="FN3_sf"/>
</dbReference>
<dbReference type="InterPro" id="IPR000387">
    <property type="entry name" value="Tyr_Pase_dom"/>
</dbReference>
<evidence type="ECO:0000256" key="10">
    <source>
        <dbReference type="ARBA" id="ARBA00023180"/>
    </source>
</evidence>
<accession>A0A8S4D7U4</accession>
<comment type="subcellular location">
    <subcellularLocation>
        <location evidence="1">Membrane</location>
        <topology evidence="1">Single-pass type I membrane protein</topology>
    </subcellularLocation>
</comment>
<dbReference type="InterPro" id="IPR003961">
    <property type="entry name" value="FN3_dom"/>
</dbReference>
<dbReference type="CDD" id="cd01650">
    <property type="entry name" value="RT_nLTR_like"/>
    <property type="match status" value="1"/>
</dbReference>
<feature type="domain" description="Fibronectin type-III" evidence="15">
    <location>
        <begin position="393"/>
        <end position="489"/>
    </location>
</feature>
<evidence type="ECO:0000313" key="18">
    <source>
        <dbReference type="Proteomes" id="UP000653454"/>
    </source>
</evidence>
<keyword evidence="9" id="KW-0472">Membrane</keyword>
<evidence type="ECO:0000259" key="14">
    <source>
        <dbReference type="PROSITE" id="PS50056"/>
    </source>
</evidence>
<dbReference type="Gene3D" id="3.90.190.10">
    <property type="entry name" value="Protein tyrosine phosphatase superfamily"/>
    <property type="match status" value="1"/>
</dbReference>
<dbReference type="InterPro" id="IPR003595">
    <property type="entry name" value="Tyr_Pase_cat"/>
</dbReference>
<dbReference type="InterPro" id="IPR041201">
    <property type="entry name" value="PTPRJ_TM"/>
</dbReference>
<keyword evidence="10" id="KW-0325">Glycoprotein</keyword>
<dbReference type="Pfam" id="PF00041">
    <property type="entry name" value="fn3"/>
    <property type="match status" value="4"/>
</dbReference>
<dbReference type="PANTHER" id="PTHR46957:SF3">
    <property type="entry name" value="CYTOKINE RECEPTOR"/>
    <property type="match status" value="1"/>
</dbReference>
<dbReference type="Pfam" id="PF00078">
    <property type="entry name" value="RVT_1"/>
    <property type="match status" value="1"/>
</dbReference>
<dbReference type="InterPro" id="IPR000242">
    <property type="entry name" value="PTP_cat"/>
</dbReference>
<organism evidence="17 18">
    <name type="scientific">Plutella xylostella</name>
    <name type="common">Diamondback moth</name>
    <name type="synonym">Plutella maculipennis</name>
    <dbReference type="NCBI Taxonomy" id="51655"/>
    <lineage>
        <taxon>Eukaryota</taxon>
        <taxon>Metazoa</taxon>
        <taxon>Ecdysozoa</taxon>
        <taxon>Arthropoda</taxon>
        <taxon>Hexapoda</taxon>
        <taxon>Insecta</taxon>
        <taxon>Pterygota</taxon>
        <taxon>Neoptera</taxon>
        <taxon>Endopterygota</taxon>
        <taxon>Lepidoptera</taxon>
        <taxon>Glossata</taxon>
        <taxon>Ditrysia</taxon>
        <taxon>Yponomeutoidea</taxon>
        <taxon>Plutellidae</taxon>
        <taxon>Plutella</taxon>
    </lineage>
</organism>
<keyword evidence="4" id="KW-0732">Signal</keyword>
<feature type="domain" description="Fibronectin type-III" evidence="15">
    <location>
        <begin position="2081"/>
        <end position="2181"/>
    </location>
</feature>
<dbReference type="InterPro" id="IPR029021">
    <property type="entry name" value="Prot-tyrosine_phosphatase-like"/>
</dbReference>
<keyword evidence="3" id="KW-0812">Transmembrane</keyword>
<dbReference type="SMART" id="SM00194">
    <property type="entry name" value="PTPc"/>
    <property type="match status" value="1"/>
</dbReference>
<dbReference type="Pfam" id="PF00102">
    <property type="entry name" value="Y_phosphatase"/>
    <property type="match status" value="1"/>
</dbReference>
<evidence type="ECO:0000256" key="2">
    <source>
        <dbReference type="ARBA" id="ARBA00013064"/>
    </source>
</evidence>
<dbReference type="GO" id="GO:0009653">
    <property type="term" value="P:anatomical structure morphogenesis"/>
    <property type="evidence" value="ECO:0007669"/>
    <property type="project" value="UniProtKB-ARBA"/>
</dbReference>
<protein>
    <recommendedName>
        <fullName evidence="2">protein-tyrosine-phosphatase</fullName>
        <ecNumber evidence="2">3.1.3.48</ecNumber>
    </recommendedName>
</protein>
<keyword evidence="8" id="KW-1133">Transmembrane helix</keyword>
<dbReference type="PROSITE" id="PS50055">
    <property type="entry name" value="TYR_PHOSPHATASE_PTP"/>
    <property type="match status" value="1"/>
</dbReference>
<evidence type="ECO:0000256" key="11">
    <source>
        <dbReference type="ARBA" id="ARBA00051722"/>
    </source>
</evidence>
<dbReference type="SMART" id="SM00060">
    <property type="entry name" value="FN3"/>
    <property type="match status" value="9"/>
</dbReference>
<dbReference type="SUPFAM" id="SSF52799">
    <property type="entry name" value="(Phosphotyrosine protein) phosphatases II"/>
    <property type="match status" value="1"/>
</dbReference>
<keyword evidence="18" id="KW-1185">Reference proteome</keyword>
<dbReference type="Gene3D" id="2.60.40.10">
    <property type="entry name" value="Immunoglobulins"/>
    <property type="match status" value="6"/>
</dbReference>
<dbReference type="PANTHER" id="PTHR46957">
    <property type="entry name" value="CYTOKINE RECEPTOR"/>
    <property type="match status" value="1"/>
</dbReference>
<feature type="domain" description="Fibronectin type-III" evidence="15">
    <location>
        <begin position="63"/>
        <end position="159"/>
    </location>
</feature>
<keyword evidence="7" id="KW-0904">Protein phosphatase</keyword>
<dbReference type="Pfam" id="PF18861">
    <property type="entry name" value="PTP_tm"/>
    <property type="match status" value="1"/>
</dbReference>
<dbReference type="PROSITE" id="PS50853">
    <property type="entry name" value="FN3"/>
    <property type="match status" value="4"/>
</dbReference>
<dbReference type="GO" id="GO:0004725">
    <property type="term" value="F:protein tyrosine phosphatase activity"/>
    <property type="evidence" value="ECO:0007669"/>
    <property type="project" value="UniProtKB-EC"/>
</dbReference>
<evidence type="ECO:0000256" key="4">
    <source>
        <dbReference type="ARBA" id="ARBA00022729"/>
    </source>
</evidence>
<dbReference type="PROSITE" id="PS50878">
    <property type="entry name" value="RT_POL"/>
    <property type="match status" value="1"/>
</dbReference>
<dbReference type="PROSITE" id="PS00383">
    <property type="entry name" value="TYR_PHOSPHATASE_1"/>
    <property type="match status" value="1"/>
</dbReference>
<evidence type="ECO:0000256" key="7">
    <source>
        <dbReference type="ARBA" id="ARBA00022912"/>
    </source>
</evidence>
<feature type="compositionally biased region" description="Acidic residues" evidence="12">
    <location>
        <begin position="2664"/>
        <end position="2675"/>
    </location>
</feature>
<evidence type="ECO:0000259" key="16">
    <source>
        <dbReference type="PROSITE" id="PS50878"/>
    </source>
</evidence>
<comment type="caution">
    <text evidence="17">The sequence shown here is derived from an EMBL/GenBank/DDBJ whole genome shotgun (WGS) entry which is preliminary data.</text>
</comment>
<sequence length="2675" mass="292045">MAVVVIAGCAVTARSRRGHANAEPPLHVDECRAAPHHTTVPVGTHTHCSLASTKKSYLMKPNTPGKFIVWFRNETTLLVLWQPPYPPGQYTHYKVSIVPPDARDSELYVEKEGEPPGPAQAAFKGLVPGRAYNISVQTVRPRRPPSRGSCPAAPTTSPCRRYVPAAGASPPAAPTTSPCRRYVPAGGASPPGPAQAAFKGLVPGRAYNISVQTVVLVPPAAPTTSPCRRYVPAGGASPPGPAQAAFKGLVPGRAYNISVQTVALVPRPRLQHLRADGTSPQVALVPRPRLQHLRADGTSPQVALVPPAASTTSPCRRYVPAAGASPPGRAYSISVQTVALVPPAAPTTSPCRRYVPAGGASPPGRAYNISVQTVSEPEISAPTTAQYRTVPLRPANVTVAALHETSFSVSWAPPAEPSEFEKYQVSLSGGAGGARRAAPLLRGREEPPHARFDSLEPGAHYTVAVKTMSGKVTSWPQAVDLTLIITHLNALLYIPLEPLPVLNLQWSWSGAGAALSWAPAPGSTQDSYRVSYHEVGPARDDANSLLAPAPSTTLAALLPGRNYSVQVSAVSRSSTSNESVVHVLTPPLAPALRELTPLVRALRLAWSSDVNSKQDSYSVSWRLLDGGAAAAGAVGAARGGSLATAEAAATVAGLLPGALYELSLRAHSHGQPSEPHVTVRAVRPLPPVSMSVERVSSNSAVVRWRGPAGSALGQFVLRYRTQGDAAWTRLPPLSPNDTEAECKMASKALESLVKVLQKSIETLCTRVSALESIVIAQNGLISKLKIANDPQPPTVIPKPAPPTSAPTPPLQRPVRQARLKAKEISSARCDNKITKTVARASLAPTAAAPVNTPKISDERRATVVSESSELTSTPKAVATNSTVTNANVTQETLPATTEEGWTIVQRKKVPTNRQRNSNIRIGAGSFDDELQSVERLKYIQAWSFKPNTTTHNVLNFLNRIVTSDRYEVEKRKLKTNRHAAFVIGIPESLLPQIDSPSLWPPHVKYCDWFPAKPRYQERGQSASRCDPRPVPLLPSRLPRPRLLIDIDGTATDIGSVTKKLSHKDLDVLCITEHFLRSNELTSVRIGNYRLAASYARASREGGGACIYVRPDLLTIERGEFAALSVEMHVELEIEYSLELRNSRREYINKQISNPKSDMRRTVWRVIEAETGRSEARRGGALDLLVSKSAGSSQEQRAGAAAAALNRFYVEANNDPRSRPDPVVAMQFLDKYLDGRPKPTFQFVSITLSELITVIKNIKRKNSTDINDMPTHVYDYVPPILISLLCMLFNKCVESGVYPQSLKQIKVQPVYKGKGEMDVEKSYRPIAQIPIFSEAFERIISNRLDEHFTKNKLLNTRQYAYQANKSTVDAARDVVARVMGRLEDGRQVAAMFCDLSRAFDLVNHSLILKKLSKYGVEGDFHKTICSFLSQRHQCTCVRGAKSELEHVGNCSVPQGSIMGNSLFLILMNDISTASDEAEYVLFADDTCVIVAADDFDQLKSKLRRVTGCLAHWFSANGMLLNVEKTKVMHFQLRKTRGHELNVVCDGVAVPQVDQVRYLGFTIDAGLTWAPHIDITCTRLSSACFALSRLAPSLTTDNLKKAYYGYFHSILIYGLDLWGDAADCESALRMQKRAIRIIAGVPWDFSAKELFKKHNILTLPSLYILEIAKYAWRNLPQFSKKKDTHNINTRRRDQLCIPARRFTKADKCLLTLVPKVYNSLPDEIKSVPSESIFISKLKKLLIVDMTHGERYTIQLDTASLAVAGERQESGAPLGRDHTVRPNPVSDVASLVDARNMTLEWPRPKGRVEWYSVRWWARDPAEGGGEGARNLTAAEGAAEGAGAGGGEGGRDTVRALIPGLASGVGYTVAIAAHSYNLTSDIFTMDTRTRPLIQSEMTIVTESDDSEDNSTLPAFLVVYTRTPASATVFDSYRFRLEGEAEAPRWESRAAAAPGQQLLLRGLLPGRLYNVTMWTVSHNVTSQPVQRQARLFPRPIPWLNASWVGAREIALAWGAPWGSYSDFLVQWLERPDRLASRAAPAPRLAVAGLTPHTNYTFTVQVRAGTPATLLTTSSAKSATFTTAEAPPGQLQKFQPLDSKPTSMTFGWRLPASEHNGVLRRFVIQYGPQGAPPSALLTAEFPPDARSGTVSGLTAGEAYSFAAWAESGAGAGAAARWSERMAIAAPPRPPASAVPSELRRTSTTVVVRFRSDYFSAANGNVTAYTLVVSEEPSNSSAARLPSWRDVARLPLWPPYQVTEPYYPFHSSAVEEFTIGSERCGDGGRAYCNGPLKPNTKYYVKLRAYTAPDKFTDTAYTVLYTDADNTAWIIGGCVAAALLAGAGGAALLARRRRGAGAAGAGGGAPAPRASRPVRVQDFIDHYRLMSADSDFRFSEEFEELKHVGREQPSTAADLPCNRPKNRFTNILPYDHSRYKLQPVDDEEGSDYINANFVPGFSSPREFIVTQGPLHCTRDDFWRMCWESGTRAIVMLTRCVEKGREKCDRYWPYDTRPVYYGDIAVTALNESRYPDWTVTELGASRGSEQRVLLHFHFTTWPDFGVPSPPTTLARFVRAFRDRVPPAPAPAPVVVHCSAGVGRSGTFIALDRALQQLAARHDALDVFGIVHQMRRERVWMVQTEQQYICIHQCLVAVLEGQELAQPPPNNHHLNQAYEDDEGIAESGM</sequence>
<proteinExistence type="predicted"/>
<name>A0A8S4D7U4_PLUXY</name>
<evidence type="ECO:0000256" key="3">
    <source>
        <dbReference type="ARBA" id="ARBA00022692"/>
    </source>
</evidence>
<dbReference type="CDD" id="cd00063">
    <property type="entry name" value="FN3"/>
    <property type="match status" value="6"/>
</dbReference>
<evidence type="ECO:0000256" key="12">
    <source>
        <dbReference type="SAM" id="MobiDB-lite"/>
    </source>
</evidence>
<dbReference type="CDD" id="cd14548">
    <property type="entry name" value="R3-PTPc"/>
    <property type="match status" value="1"/>
</dbReference>
<dbReference type="GO" id="GO:0016020">
    <property type="term" value="C:membrane"/>
    <property type="evidence" value="ECO:0007669"/>
    <property type="project" value="UniProtKB-SubCell"/>
</dbReference>
<dbReference type="InterPro" id="IPR050713">
    <property type="entry name" value="RTP_Phos/Ushers"/>
</dbReference>
<dbReference type="EMBL" id="CAJHNJ030000002">
    <property type="protein sequence ID" value="CAG9092122.1"/>
    <property type="molecule type" value="Genomic_DNA"/>
</dbReference>
<dbReference type="SMART" id="SM00404">
    <property type="entry name" value="PTPc_motif"/>
    <property type="match status" value="1"/>
</dbReference>
<feature type="domain" description="Tyrosine specific protein phosphatases" evidence="14">
    <location>
        <begin position="2558"/>
        <end position="2635"/>
    </location>
</feature>